<feature type="transmembrane region" description="Helical" evidence="9">
    <location>
        <begin position="219"/>
        <end position="237"/>
    </location>
</feature>
<dbReference type="GO" id="GO:0005886">
    <property type="term" value="C:plasma membrane"/>
    <property type="evidence" value="ECO:0007669"/>
    <property type="project" value="UniProtKB-SubCell"/>
</dbReference>
<dbReference type="InterPro" id="IPR001463">
    <property type="entry name" value="Na/Ala_symport"/>
</dbReference>
<comment type="similarity">
    <text evidence="2 9">Belongs to the alanine or glycine:cation symporter (AGCS) (TC 2.A.25) family.</text>
</comment>
<reference evidence="10" key="2">
    <citation type="submission" date="2021-09" db="EMBL/GenBank/DDBJ databases">
        <authorList>
            <person name="Gilroy R."/>
        </authorList>
    </citation>
    <scope>NUCLEOTIDE SEQUENCE</scope>
    <source>
        <strain evidence="10">CHK124-7917</strain>
    </source>
</reference>
<keyword evidence="8 9" id="KW-0472">Membrane</keyword>
<dbReference type="Pfam" id="PF01235">
    <property type="entry name" value="Na_Ala_symp"/>
    <property type="match status" value="1"/>
</dbReference>
<dbReference type="EMBL" id="DYWQ01000123">
    <property type="protein sequence ID" value="HJF45733.1"/>
    <property type="molecule type" value="Genomic_DNA"/>
</dbReference>
<reference evidence="10" key="1">
    <citation type="journal article" date="2021" name="PeerJ">
        <title>Extensive microbial diversity within the chicken gut microbiome revealed by metagenomics and culture.</title>
        <authorList>
            <person name="Gilroy R."/>
            <person name="Ravi A."/>
            <person name="Getino M."/>
            <person name="Pursley I."/>
            <person name="Horton D.L."/>
            <person name="Alikhan N.F."/>
            <person name="Baker D."/>
            <person name="Gharbi K."/>
            <person name="Hall N."/>
            <person name="Watson M."/>
            <person name="Adriaenssens E.M."/>
            <person name="Foster-Nyarko E."/>
            <person name="Jarju S."/>
            <person name="Secka A."/>
            <person name="Antonio M."/>
            <person name="Oren A."/>
            <person name="Chaudhuri R.R."/>
            <person name="La Ragione R."/>
            <person name="Hildebrand F."/>
            <person name="Pallen M.J."/>
        </authorList>
    </citation>
    <scope>NUCLEOTIDE SEQUENCE</scope>
    <source>
        <strain evidence="10">CHK124-7917</strain>
    </source>
</reference>
<organism evidence="10 11">
    <name type="scientific">Thermophilibacter provencensis</name>
    <dbReference type="NCBI Taxonomy" id="1852386"/>
    <lineage>
        <taxon>Bacteria</taxon>
        <taxon>Bacillati</taxon>
        <taxon>Actinomycetota</taxon>
        <taxon>Coriobacteriia</taxon>
        <taxon>Coriobacteriales</taxon>
        <taxon>Atopobiaceae</taxon>
        <taxon>Thermophilibacter</taxon>
    </lineage>
</organism>
<feature type="transmembrane region" description="Helical" evidence="9">
    <location>
        <begin position="75"/>
        <end position="97"/>
    </location>
</feature>
<comment type="caution">
    <text evidence="10">The sequence shown here is derived from an EMBL/GenBank/DDBJ whole genome shotgun (WGS) entry which is preliminary data.</text>
</comment>
<evidence type="ECO:0000256" key="8">
    <source>
        <dbReference type="ARBA" id="ARBA00023136"/>
    </source>
</evidence>
<accession>A0A921GIG1</accession>
<evidence type="ECO:0000256" key="2">
    <source>
        <dbReference type="ARBA" id="ARBA00009261"/>
    </source>
</evidence>
<dbReference type="FunFam" id="1.20.1740.10:FF:000004">
    <property type="entry name" value="Sodium:alanine symporter family protein"/>
    <property type="match status" value="1"/>
</dbReference>
<dbReference type="Gene3D" id="1.20.1740.10">
    <property type="entry name" value="Amino acid/polyamine transporter I"/>
    <property type="match status" value="1"/>
</dbReference>
<keyword evidence="7 9" id="KW-1133">Transmembrane helix</keyword>
<evidence type="ECO:0000256" key="4">
    <source>
        <dbReference type="ARBA" id="ARBA00022475"/>
    </source>
</evidence>
<dbReference type="PANTHER" id="PTHR30330:SF3">
    <property type="entry name" value="TRANSCRIPTIONAL REGULATOR, LRP FAMILY"/>
    <property type="match status" value="1"/>
</dbReference>
<protein>
    <submittedName>
        <fullName evidence="10">Sodium:alanine symporter family protein</fullName>
    </submittedName>
</protein>
<feature type="transmembrane region" description="Helical" evidence="9">
    <location>
        <begin position="186"/>
        <end position="207"/>
    </location>
</feature>
<name>A0A921GIG1_9ACTN</name>
<keyword evidence="5 9" id="KW-0812">Transmembrane</keyword>
<evidence type="ECO:0000256" key="9">
    <source>
        <dbReference type="RuleBase" id="RU363064"/>
    </source>
</evidence>
<feature type="transmembrane region" description="Helical" evidence="9">
    <location>
        <begin position="20"/>
        <end position="41"/>
    </location>
</feature>
<evidence type="ECO:0000256" key="1">
    <source>
        <dbReference type="ARBA" id="ARBA00004651"/>
    </source>
</evidence>
<dbReference type="GO" id="GO:0005283">
    <property type="term" value="F:amino acid:sodium symporter activity"/>
    <property type="evidence" value="ECO:0007669"/>
    <property type="project" value="InterPro"/>
</dbReference>
<feature type="transmembrane region" description="Helical" evidence="9">
    <location>
        <begin position="427"/>
        <end position="446"/>
    </location>
</feature>
<comment type="subcellular location">
    <subcellularLocation>
        <location evidence="1 9">Cell membrane</location>
        <topology evidence="1 9">Multi-pass membrane protein</topology>
    </subcellularLocation>
</comment>
<feature type="transmembrane region" description="Helical" evidence="9">
    <location>
        <begin position="249"/>
        <end position="272"/>
    </location>
</feature>
<feature type="transmembrane region" description="Helical" evidence="9">
    <location>
        <begin position="313"/>
        <end position="336"/>
    </location>
</feature>
<evidence type="ECO:0000256" key="3">
    <source>
        <dbReference type="ARBA" id="ARBA00022448"/>
    </source>
</evidence>
<evidence type="ECO:0000256" key="7">
    <source>
        <dbReference type="ARBA" id="ARBA00022989"/>
    </source>
</evidence>
<dbReference type="NCBIfam" id="TIGR00835">
    <property type="entry name" value="agcS"/>
    <property type="match status" value="1"/>
</dbReference>
<dbReference type="Proteomes" id="UP000697330">
    <property type="component" value="Unassembled WGS sequence"/>
</dbReference>
<evidence type="ECO:0000313" key="10">
    <source>
        <dbReference type="EMBL" id="HJF45733.1"/>
    </source>
</evidence>
<feature type="transmembrane region" description="Helical" evidence="9">
    <location>
        <begin position="103"/>
        <end position="124"/>
    </location>
</feature>
<keyword evidence="6 9" id="KW-0769">Symport</keyword>
<keyword evidence="4 9" id="KW-1003">Cell membrane</keyword>
<dbReference type="PRINTS" id="PR00175">
    <property type="entry name" value="NAALASMPORT"/>
</dbReference>
<feature type="transmembrane region" description="Helical" evidence="9">
    <location>
        <begin position="152"/>
        <end position="174"/>
    </location>
</feature>
<keyword evidence="3 9" id="KW-0813">Transport</keyword>
<feature type="transmembrane region" description="Helical" evidence="9">
    <location>
        <begin position="356"/>
        <end position="379"/>
    </location>
</feature>
<sequence length="477" mass="51007">MFDFFMSAITVLNDNVLWGVPMVVLMLGTGVFLLFVTRGVVFSRFNVVMRYTTKTLFQRADASEAGEGTISPFQAVCTALAATLGTGNIVGVALAVATGGPGSIFWLWLSALAGMVIKFCEVTLSVAYRTRNERGEIVGGPMYYISRGLGKTWLAMLFAAFGFLASFGIGASVQANSLAGSVNATFGVPLPVIGAVVALLAGLVLIGGITRIAQITEKLVPFAAIFYLLGAAAVLVVNAGEIPAAIAQIFRDAFTGTAATGGFLGATVMYACRVGMSRGVFTHEAGMGSAPIAHASADTDHPARQGLWGTFEVFFDSIVMCTVTGLVILTSGLWHADPMMSEGAMSSAAFGQSIPGGQYVVTVGLMLFAFATLIAWYYYGEKCVEYLFRKSRARRVAVRVYQVAYVAMVFAGCVTNLDVVWEFADCFNGLMAIPNLIALIALSPVIRRLAADFFRDPDRRRPRDTDYSGMLTFRDKR</sequence>
<feature type="transmembrane region" description="Helical" evidence="9">
    <location>
        <begin position="400"/>
        <end position="421"/>
    </location>
</feature>
<gene>
    <name evidence="10" type="ORF">K8U72_08160</name>
</gene>
<proteinExistence type="inferred from homology"/>
<dbReference type="PANTHER" id="PTHR30330">
    <property type="entry name" value="AGSS FAMILY TRANSPORTER, SODIUM-ALANINE"/>
    <property type="match status" value="1"/>
</dbReference>
<evidence type="ECO:0000313" key="11">
    <source>
        <dbReference type="Proteomes" id="UP000697330"/>
    </source>
</evidence>
<dbReference type="RefSeq" id="WP_274959434.1">
    <property type="nucleotide sequence ID" value="NZ_DYWQ01000123.1"/>
</dbReference>
<evidence type="ECO:0000256" key="6">
    <source>
        <dbReference type="ARBA" id="ARBA00022847"/>
    </source>
</evidence>
<evidence type="ECO:0000256" key="5">
    <source>
        <dbReference type="ARBA" id="ARBA00022692"/>
    </source>
</evidence>
<dbReference type="AlphaFoldDB" id="A0A921GIG1"/>